<proteinExistence type="predicted"/>
<feature type="region of interest" description="Disordered" evidence="5">
    <location>
        <begin position="1"/>
        <end position="23"/>
    </location>
</feature>
<feature type="transmembrane region" description="Helical" evidence="6">
    <location>
        <begin position="83"/>
        <end position="102"/>
    </location>
</feature>
<evidence type="ECO:0000256" key="6">
    <source>
        <dbReference type="SAM" id="Phobius"/>
    </source>
</evidence>
<reference evidence="9" key="1">
    <citation type="journal article" date="2019" name="Int. J. Syst. Evol. Microbiol.">
        <title>The Global Catalogue of Microorganisms (GCM) 10K type strain sequencing project: providing services to taxonomists for standard genome sequencing and annotation.</title>
        <authorList>
            <consortium name="The Broad Institute Genomics Platform"/>
            <consortium name="The Broad Institute Genome Sequencing Center for Infectious Disease"/>
            <person name="Wu L."/>
            <person name="Ma J."/>
        </authorList>
    </citation>
    <scope>NUCLEOTIDE SEQUENCE [LARGE SCALE GENOMIC DNA]</scope>
    <source>
        <strain evidence="9">CGMCC 1.15772</strain>
    </source>
</reference>
<feature type="domain" description="Integral membrane bound transporter" evidence="7">
    <location>
        <begin position="48"/>
        <end position="167"/>
    </location>
</feature>
<dbReference type="RefSeq" id="WP_262873914.1">
    <property type="nucleotide sequence ID" value="NZ_BAABKW010000005.1"/>
</dbReference>
<evidence type="ECO:0000256" key="3">
    <source>
        <dbReference type="ARBA" id="ARBA00022989"/>
    </source>
</evidence>
<organism evidence="8 9">
    <name type="scientific">Microbacterium fluvii</name>
    <dbReference type="NCBI Taxonomy" id="415215"/>
    <lineage>
        <taxon>Bacteria</taxon>
        <taxon>Bacillati</taxon>
        <taxon>Actinomycetota</taxon>
        <taxon>Actinomycetes</taxon>
        <taxon>Micrococcales</taxon>
        <taxon>Microbacteriaceae</taxon>
        <taxon>Microbacterium</taxon>
    </lineage>
</organism>
<keyword evidence="2 6" id="KW-0812">Transmembrane</keyword>
<sequence>MGEDEQQHPATAPIPTGWRSRIDPRPGLARVRESGAAIAQIVVATTAAFAFAHLVLGHDAPLLTATVTISSLGLVRDARPRRLVETLAGMLLGIAIAELLRLWAGPGWWQLALALALTLAVSRFLAPDPGFAIAAAIQSAIVMVIPGNAPFSRLADAVVGAIAALAVTALIPRTPRSVEARDGHALFDGIDSAMGTLTQALRRGDRVRAERGLEKARALHPRVESWRASTESGREIARISPFLGRQRTEIERHQRVLAAMDLATRNLRVVARRTAYLVDDEEARPVLADVLAELQRAARLIDDSLDDISFEPAARDVLVAVAARLDPVRILPDGSLGDQNLVAAMRPLAVDLLTATGMPPAQARAAIPRI</sequence>
<evidence type="ECO:0000313" key="8">
    <source>
        <dbReference type="EMBL" id="MFC7268112.1"/>
    </source>
</evidence>
<keyword evidence="9" id="KW-1185">Reference proteome</keyword>
<keyword evidence="3 6" id="KW-1133">Transmembrane helix</keyword>
<feature type="transmembrane region" description="Helical" evidence="6">
    <location>
        <begin position="35"/>
        <end position="54"/>
    </location>
</feature>
<feature type="transmembrane region" description="Helical" evidence="6">
    <location>
        <begin position="131"/>
        <end position="148"/>
    </location>
</feature>
<evidence type="ECO:0000256" key="2">
    <source>
        <dbReference type="ARBA" id="ARBA00022692"/>
    </source>
</evidence>
<accession>A0ABW2H9V5</accession>
<protein>
    <submittedName>
        <fullName evidence="8">FUSC family protein</fullName>
    </submittedName>
</protein>
<evidence type="ECO:0000256" key="5">
    <source>
        <dbReference type="SAM" id="MobiDB-lite"/>
    </source>
</evidence>
<evidence type="ECO:0000259" key="7">
    <source>
        <dbReference type="Pfam" id="PF13515"/>
    </source>
</evidence>
<evidence type="ECO:0000313" key="9">
    <source>
        <dbReference type="Proteomes" id="UP001596507"/>
    </source>
</evidence>
<comment type="caution">
    <text evidence="8">The sequence shown here is derived from an EMBL/GenBank/DDBJ whole genome shotgun (WGS) entry which is preliminary data.</text>
</comment>
<dbReference type="Proteomes" id="UP001596507">
    <property type="component" value="Unassembled WGS sequence"/>
</dbReference>
<feature type="transmembrane region" description="Helical" evidence="6">
    <location>
        <begin position="154"/>
        <end position="171"/>
    </location>
</feature>
<dbReference type="InterPro" id="IPR049453">
    <property type="entry name" value="Memb_transporter_dom"/>
</dbReference>
<dbReference type="EMBL" id="JBHTBE010000001">
    <property type="protein sequence ID" value="MFC7268112.1"/>
    <property type="molecule type" value="Genomic_DNA"/>
</dbReference>
<keyword evidence="4 6" id="KW-0472">Membrane</keyword>
<name>A0ABW2H9V5_9MICO</name>
<evidence type="ECO:0000256" key="4">
    <source>
        <dbReference type="ARBA" id="ARBA00023136"/>
    </source>
</evidence>
<gene>
    <name evidence="8" type="ORF">ACFQRL_03955</name>
</gene>
<dbReference type="Pfam" id="PF13515">
    <property type="entry name" value="FUSC_2"/>
    <property type="match status" value="1"/>
</dbReference>
<evidence type="ECO:0000256" key="1">
    <source>
        <dbReference type="ARBA" id="ARBA00004141"/>
    </source>
</evidence>
<comment type="subcellular location">
    <subcellularLocation>
        <location evidence="1">Membrane</location>
        <topology evidence="1">Multi-pass membrane protein</topology>
    </subcellularLocation>
</comment>